<feature type="compositionally biased region" description="Low complexity" evidence="1">
    <location>
        <begin position="374"/>
        <end position="391"/>
    </location>
</feature>
<dbReference type="SUPFAM" id="SSF53300">
    <property type="entry name" value="vWA-like"/>
    <property type="match status" value="1"/>
</dbReference>
<gene>
    <name evidence="5" type="ORF">BE15_07400</name>
</gene>
<feature type="domain" description="VWFA" evidence="4">
    <location>
        <begin position="103"/>
        <end position="212"/>
    </location>
</feature>
<dbReference type="Pfam" id="PF13519">
    <property type="entry name" value="VWA_2"/>
    <property type="match status" value="1"/>
</dbReference>
<feature type="region of interest" description="Disordered" evidence="1">
    <location>
        <begin position="357"/>
        <end position="391"/>
    </location>
</feature>
<dbReference type="Proteomes" id="UP000075260">
    <property type="component" value="Unassembled WGS sequence"/>
</dbReference>
<dbReference type="Pfam" id="PF07584">
    <property type="entry name" value="BatA"/>
    <property type="match status" value="1"/>
</dbReference>
<evidence type="ECO:0000313" key="6">
    <source>
        <dbReference type="Proteomes" id="UP000075260"/>
    </source>
</evidence>
<evidence type="ECO:0008006" key="7">
    <source>
        <dbReference type="Google" id="ProtNLM"/>
    </source>
</evidence>
<dbReference type="PANTHER" id="PTHR37464">
    <property type="entry name" value="BLL2463 PROTEIN"/>
    <property type="match status" value="1"/>
</dbReference>
<dbReference type="PANTHER" id="PTHR37464:SF1">
    <property type="entry name" value="BLL2463 PROTEIN"/>
    <property type="match status" value="1"/>
</dbReference>
<organism evidence="5 6">
    <name type="scientific">Sorangium cellulosum</name>
    <name type="common">Polyangium cellulosum</name>
    <dbReference type="NCBI Taxonomy" id="56"/>
    <lineage>
        <taxon>Bacteria</taxon>
        <taxon>Pseudomonadati</taxon>
        <taxon>Myxococcota</taxon>
        <taxon>Polyangia</taxon>
        <taxon>Polyangiales</taxon>
        <taxon>Polyangiaceae</taxon>
        <taxon>Sorangium</taxon>
    </lineage>
</organism>
<dbReference type="InterPro" id="IPR002035">
    <property type="entry name" value="VWF_A"/>
</dbReference>
<keyword evidence="2" id="KW-0812">Transmembrane</keyword>
<evidence type="ECO:0000313" key="5">
    <source>
        <dbReference type="EMBL" id="KYF65768.1"/>
    </source>
</evidence>
<dbReference type="EMBL" id="JEMA01000805">
    <property type="protein sequence ID" value="KYF65768.1"/>
    <property type="molecule type" value="Genomic_DNA"/>
</dbReference>
<feature type="transmembrane region" description="Helical" evidence="2">
    <location>
        <begin position="660"/>
        <end position="679"/>
    </location>
</feature>
<comment type="caution">
    <text evidence="5">The sequence shown here is derived from an EMBL/GenBank/DDBJ whole genome shotgun (WGS) entry which is preliminary data.</text>
</comment>
<proteinExistence type="predicted"/>
<reference evidence="5 6" key="1">
    <citation type="submission" date="2014-02" db="EMBL/GenBank/DDBJ databases">
        <title>The small core and large imbalanced accessory genome model reveals a collaborative survival strategy of Sorangium cellulosum strains in nature.</title>
        <authorList>
            <person name="Han K."/>
            <person name="Peng R."/>
            <person name="Blom J."/>
            <person name="Li Y.-Z."/>
        </authorList>
    </citation>
    <scope>NUCLEOTIDE SEQUENCE [LARGE SCALE GENOMIC DNA]</scope>
    <source>
        <strain evidence="5 6">So0008-312</strain>
    </source>
</reference>
<feature type="domain" description="Aerotolerance regulator N-terminal" evidence="3">
    <location>
        <begin position="16"/>
        <end position="91"/>
    </location>
</feature>
<evidence type="ECO:0000256" key="1">
    <source>
        <dbReference type="SAM" id="MobiDB-lite"/>
    </source>
</evidence>
<evidence type="ECO:0000259" key="4">
    <source>
        <dbReference type="Pfam" id="PF13519"/>
    </source>
</evidence>
<dbReference type="AlphaFoldDB" id="A0A150QDP0"/>
<dbReference type="InterPro" id="IPR036465">
    <property type="entry name" value="vWFA_dom_sf"/>
</dbReference>
<sequence>MAAPLAQASAGSPLSLLAPGGLWLLALLGPLVLLYILKIKRSRRRVPSTWLWAAAQRDLMARAPFRRLIAQLPLVLQALALALLALALARPASRGRALTGDHVAIILDTSASMSAAARSPSGEATTRIELGKQLARDLLSGLTPGSDALILEAGRDARLVAALDRDLVRLRAAVDAVAARDVEGDLGAAVALAADRLRQLGGARRIVVITDGNLARPDALRGVSLPLEVITVGAPVDNAAIVRVDVRSGSGPAGGADDPRAEAREEVQAFLVVANLGAQPRDLYVTMRQDNASDVLSSRRVLVKPGERLPVVLTFRPSPGDYRKGLLFELSPRDAMQVDDVAYGRVPAGDKLPVFLASGGAGEAGPGPGGPGQPGLVAPGGPAGTTSSSGSPWLARALASDPMTSVTAGSLADLLRAPALDPDTFVVIDGACPPDVPGGDLLIVNPPPGRCFGTVVGPALERPTLTSWDTADPRLRFVTLDGVHLHAASSLEPEAATRALLRAQEGTVATDISTASRTGTLLGFDVGESDWPLKASFVLFVRNLLEQARAHRAHGVTGPARTGEPLRVSVPATARELEVIGPAGERLEVAQRAGLAVIAETPRAGFYRVSWQGPQAGSVLVPANLTSVAESDLTPRQLVAAGGGEVAVSSAEGQDAHTEWTWLLALAALALVVFDVWYFTRVPRRPQGHDSPAA</sequence>
<dbReference type="OrthoDB" id="9780136at2"/>
<keyword evidence="2" id="KW-0472">Membrane</keyword>
<dbReference type="RefSeq" id="WP_061610917.1">
    <property type="nucleotide sequence ID" value="NZ_JEMA01000805.1"/>
</dbReference>
<evidence type="ECO:0000259" key="3">
    <source>
        <dbReference type="Pfam" id="PF07584"/>
    </source>
</evidence>
<dbReference type="Gene3D" id="3.40.50.410">
    <property type="entry name" value="von Willebrand factor, type A domain"/>
    <property type="match status" value="1"/>
</dbReference>
<protein>
    <recommendedName>
        <fullName evidence="7">VWFA domain-containing protein</fullName>
    </recommendedName>
</protein>
<name>A0A150QDP0_SORCE</name>
<feature type="transmembrane region" description="Helical" evidence="2">
    <location>
        <begin position="68"/>
        <end position="89"/>
    </location>
</feature>
<feature type="transmembrane region" description="Helical" evidence="2">
    <location>
        <begin position="20"/>
        <end position="37"/>
    </location>
</feature>
<feature type="compositionally biased region" description="Gly residues" evidence="1">
    <location>
        <begin position="359"/>
        <end position="373"/>
    </location>
</feature>
<keyword evidence="2" id="KW-1133">Transmembrane helix</keyword>
<accession>A0A150QDP0</accession>
<evidence type="ECO:0000256" key="2">
    <source>
        <dbReference type="SAM" id="Phobius"/>
    </source>
</evidence>
<dbReference type="InterPro" id="IPR024163">
    <property type="entry name" value="Aerotolerance_reg_N"/>
</dbReference>